<feature type="compositionally biased region" description="Basic residues" evidence="10">
    <location>
        <begin position="119"/>
        <end position="130"/>
    </location>
</feature>
<reference evidence="12" key="2">
    <citation type="submission" date="2019-10" db="EMBL/GenBank/DDBJ databases">
        <authorList>
            <consortium name="NCBI Genome Project"/>
        </authorList>
    </citation>
    <scope>NUCLEOTIDE SEQUENCE</scope>
    <source>
        <strain evidence="12">NI907</strain>
    </source>
</reference>
<dbReference type="InterPro" id="IPR029063">
    <property type="entry name" value="SAM-dependent_MTases_sf"/>
</dbReference>
<dbReference type="CDD" id="cd02440">
    <property type="entry name" value="AdoMet_MTases"/>
    <property type="match status" value="1"/>
</dbReference>
<evidence type="ECO:0000256" key="1">
    <source>
        <dbReference type="ARBA" id="ARBA00004604"/>
    </source>
</evidence>
<feature type="region of interest" description="Disordered" evidence="10">
    <location>
        <begin position="238"/>
        <end position="274"/>
    </location>
</feature>
<dbReference type="GeneID" id="41962457"/>
<evidence type="ECO:0000256" key="9">
    <source>
        <dbReference type="RuleBase" id="RU365074"/>
    </source>
</evidence>
<feature type="compositionally biased region" description="Basic and acidic residues" evidence="10">
    <location>
        <begin position="57"/>
        <end position="84"/>
    </location>
</feature>
<protein>
    <recommendedName>
        <fullName evidence="8 9">Ribosomal RNA-processing protein 8</fullName>
        <ecNumber evidence="9">2.1.1.-</ecNumber>
    </recommendedName>
</protein>
<sequence>MFAVPGWSLSADKLKTETAAKSSNAPAAAPSRKRKRAKAPTEDVTKDNVTDLWEQIIENKEKTKGAPSSKPKDSKRQKVKKGDRPPGGAAAAPPTPNSQSKKPDQASPVDGDSASKSEKKSKKNKNNKKQGGKDEAAESSPTTQPSATTTAAPAVASKPPPPPPPPPKLTPLQASMRAKLISARFRHLNETLYTRPSEEAYKLFDDSPEMFAEYHEGFRQQVEVWPENPVDGYIADIRARGSVRPPPSFHSKNGKRPPKRQPAPGPGELEPLPRTAGTCTVADLGCGDGRLGSELQPLAEKLRVQVLSFDLHSPAPHVTKADMANVPLADGSVNVAVFCLALMGTNWPAFIEEAYRLLHWKGELWVAEIKSRFAPAAARNKKGAAAVVDHSVGKRRKKSAKAGEDVDANGQAEALAVEVDGADDRRGETDVSAFVEILTRRGFVLCGNGGDGIDLSNKMFVKMRFIKGAAPTVGKCVTKTPKPLEITGLSRKRGPEVPDAPGVTEEAKALKPCVYKIR</sequence>
<dbReference type="GO" id="GO:0042273">
    <property type="term" value="P:ribosomal large subunit biogenesis"/>
    <property type="evidence" value="ECO:0007669"/>
    <property type="project" value="TreeGrafter"/>
</dbReference>
<evidence type="ECO:0000256" key="5">
    <source>
        <dbReference type="ARBA" id="ARBA00022679"/>
    </source>
</evidence>
<keyword evidence="7 9" id="KW-0539">Nucleus</keyword>
<name>A0A6P8B3S2_PYRGI</name>
<keyword evidence="11" id="KW-1185">Reference proteome</keyword>
<dbReference type="RefSeq" id="XP_030981669.1">
    <property type="nucleotide sequence ID" value="XM_031127548.1"/>
</dbReference>
<evidence type="ECO:0000313" key="12">
    <source>
        <dbReference type="RefSeq" id="XP_030981669.1"/>
    </source>
</evidence>
<evidence type="ECO:0000256" key="7">
    <source>
        <dbReference type="ARBA" id="ARBA00023242"/>
    </source>
</evidence>
<comment type="subcellular location">
    <subcellularLocation>
        <location evidence="1 9">Nucleus</location>
        <location evidence="1 9">Nucleolus</location>
    </subcellularLocation>
</comment>
<evidence type="ECO:0000313" key="11">
    <source>
        <dbReference type="Proteomes" id="UP000515153"/>
    </source>
</evidence>
<feature type="compositionally biased region" description="Low complexity" evidence="10">
    <location>
        <begin position="19"/>
        <end position="30"/>
    </location>
</feature>
<dbReference type="AlphaFoldDB" id="A0A6P8B3S2"/>
<reference evidence="12" key="3">
    <citation type="submission" date="2025-08" db="UniProtKB">
        <authorList>
            <consortium name="RefSeq"/>
        </authorList>
    </citation>
    <scope>IDENTIFICATION</scope>
    <source>
        <strain evidence="12">NI907</strain>
    </source>
</reference>
<feature type="compositionally biased region" description="Pro residues" evidence="10">
    <location>
        <begin position="158"/>
        <end position="169"/>
    </location>
</feature>
<dbReference type="InterPro" id="IPR007823">
    <property type="entry name" value="RRP8"/>
</dbReference>
<keyword evidence="6 9" id="KW-0949">S-adenosyl-L-methionine</keyword>
<evidence type="ECO:0000256" key="10">
    <source>
        <dbReference type="SAM" id="MobiDB-lite"/>
    </source>
</evidence>
<dbReference type="EC" id="2.1.1.-" evidence="9"/>
<evidence type="ECO:0000256" key="8">
    <source>
        <dbReference type="ARBA" id="ARBA00076672"/>
    </source>
</evidence>
<dbReference type="InterPro" id="IPR042036">
    <property type="entry name" value="RRP8_N"/>
</dbReference>
<reference evidence="12" key="1">
    <citation type="journal article" date="2019" name="Mol. Biol. Evol.">
        <title>Blast fungal genomes show frequent chromosomal changes, gene gains and losses, and effector gene turnover.</title>
        <authorList>
            <person name="Gomez Luciano L.B."/>
            <person name="Jason Tsai I."/>
            <person name="Chuma I."/>
            <person name="Tosa Y."/>
            <person name="Chen Y.H."/>
            <person name="Li J.Y."/>
            <person name="Li M.Y."/>
            <person name="Jade Lu M.Y."/>
            <person name="Nakayashiki H."/>
            <person name="Li W.H."/>
        </authorList>
    </citation>
    <scope>NUCLEOTIDE SEQUENCE</scope>
    <source>
        <strain evidence="12">NI907</strain>
    </source>
</reference>
<dbReference type="Gene3D" id="3.40.50.150">
    <property type="entry name" value="Vaccinia Virus protein VP39"/>
    <property type="match status" value="1"/>
</dbReference>
<dbReference type="PANTHER" id="PTHR12787">
    <property type="entry name" value="RIBOSOMAL RNA-PROCESSING PROTEIN 8"/>
    <property type="match status" value="1"/>
</dbReference>
<feature type="region of interest" description="Disordered" evidence="10">
    <location>
        <begin position="1"/>
        <end position="176"/>
    </location>
</feature>
<comment type="function">
    <text evidence="9">S-adenosyl-L-methionine-dependent methyltransferase that specifically methylates the N(1) position of adenine in helix 25.1 in 25S rRNA. Required both for ribosomal 40S and 60S subunits biogenesis. Required for efficient pre-rRNA cleavage at site A2.</text>
</comment>
<evidence type="ECO:0000256" key="4">
    <source>
        <dbReference type="ARBA" id="ARBA00022603"/>
    </source>
</evidence>
<keyword evidence="5 9" id="KW-0808">Transferase</keyword>
<feature type="compositionally biased region" description="Low complexity" evidence="10">
    <location>
        <begin position="139"/>
        <end position="157"/>
    </location>
</feature>
<organism evidence="11 12">
    <name type="scientific">Pyricularia grisea</name>
    <name type="common">Crabgrass-specific blast fungus</name>
    <name type="synonym">Magnaporthe grisea</name>
    <dbReference type="NCBI Taxonomy" id="148305"/>
    <lineage>
        <taxon>Eukaryota</taxon>
        <taxon>Fungi</taxon>
        <taxon>Dikarya</taxon>
        <taxon>Ascomycota</taxon>
        <taxon>Pezizomycotina</taxon>
        <taxon>Sordariomycetes</taxon>
        <taxon>Sordariomycetidae</taxon>
        <taxon>Magnaporthales</taxon>
        <taxon>Pyriculariaceae</taxon>
        <taxon>Pyricularia</taxon>
    </lineage>
</organism>
<dbReference type="FunFam" id="1.10.10.2150:FF:000001">
    <property type="entry name" value="Ribosomal RNA-processing protein 8"/>
    <property type="match status" value="1"/>
</dbReference>
<proteinExistence type="inferred from homology"/>
<evidence type="ECO:0000256" key="2">
    <source>
        <dbReference type="ARBA" id="ARBA00006301"/>
    </source>
</evidence>
<dbReference type="Gene3D" id="1.10.10.2150">
    <property type="entry name" value="Ribosomal RNA-processing protein 8, N-terminal domain"/>
    <property type="match status" value="1"/>
</dbReference>
<dbReference type="PANTHER" id="PTHR12787:SF0">
    <property type="entry name" value="RIBOSOMAL RNA-PROCESSING PROTEIN 8"/>
    <property type="match status" value="1"/>
</dbReference>
<evidence type="ECO:0000256" key="3">
    <source>
        <dbReference type="ARBA" id="ARBA00022552"/>
    </source>
</evidence>
<comment type="similarity">
    <text evidence="2 9">Belongs to the methyltransferase superfamily. RRP8 family.</text>
</comment>
<accession>A0A6P8B3S2</accession>
<dbReference type="Proteomes" id="UP000515153">
    <property type="component" value="Unplaced"/>
</dbReference>
<dbReference type="GO" id="GO:0005730">
    <property type="term" value="C:nucleolus"/>
    <property type="evidence" value="ECO:0007669"/>
    <property type="project" value="UniProtKB-SubCell"/>
</dbReference>
<evidence type="ECO:0000256" key="6">
    <source>
        <dbReference type="ARBA" id="ARBA00022691"/>
    </source>
</evidence>
<feature type="compositionally biased region" description="Basic and acidic residues" evidence="10">
    <location>
        <begin position="39"/>
        <end position="49"/>
    </location>
</feature>
<keyword evidence="4 9" id="KW-0489">Methyltransferase</keyword>
<dbReference type="KEGG" id="pgri:PgNI_07538"/>
<gene>
    <name evidence="12" type="ORF">PgNI_07538</name>
</gene>
<keyword evidence="3 9" id="KW-0698">rRNA processing</keyword>
<dbReference type="Pfam" id="PF05148">
    <property type="entry name" value="Methyltransf_8"/>
    <property type="match status" value="1"/>
</dbReference>
<dbReference type="GO" id="GO:0016433">
    <property type="term" value="F:rRNA (adenine) methyltransferase activity"/>
    <property type="evidence" value="ECO:0007669"/>
    <property type="project" value="UniProtKB-ARBA"/>
</dbReference>
<dbReference type="SUPFAM" id="SSF53335">
    <property type="entry name" value="S-adenosyl-L-methionine-dependent methyltransferases"/>
    <property type="match status" value="1"/>
</dbReference>